<gene>
    <name evidence="2" type="ORF">SCF082_LOCUS41276</name>
</gene>
<dbReference type="Pfam" id="PF00561">
    <property type="entry name" value="Abhydrolase_1"/>
    <property type="match status" value="1"/>
</dbReference>
<evidence type="ECO:0000259" key="1">
    <source>
        <dbReference type="Pfam" id="PF00561"/>
    </source>
</evidence>
<dbReference type="GO" id="GO:0006508">
    <property type="term" value="P:proteolysis"/>
    <property type="evidence" value="ECO:0007669"/>
    <property type="project" value="UniProtKB-KW"/>
</dbReference>
<keyword evidence="2" id="KW-0378">Hydrolase</keyword>
<dbReference type="Gene3D" id="3.40.50.1820">
    <property type="entry name" value="alpha/beta hydrolase"/>
    <property type="match status" value="1"/>
</dbReference>
<dbReference type="InterPro" id="IPR029058">
    <property type="entry name" value="AB_hydrolase_fold"/>
</dbReference>
<organism evidence="2 3">
    <name type="scientific">Durusdinium trenchii</name>
    <dbReference type="NCBI Taxonomy" id="1381693"/>
    <lineage>
        <taxon>Eukaryota</taxon>
        <taxon>Sar</taxon>
        <taxon>Alveolata</taxon>
        <taxon>Dinophyceae</taxon>
        <taxon>Suessiales</taxon>
        <taxon>Symbiodiniaceae</taxon>
        <taxon>Durusdinium</taxon>
    </lineage>
</organism>
<evidence type="ECO:0000313" key="3">
    <source>
        <dbReference type="Proteomes" id="UP001642464"/>
    </source>
</evidence>
<protein>
    <submittedName>
        <fullName evidence="2">Serine protease Hip1 (Hydrolase important for pathogenesis 1) (Serine hydrolase Hip1)</fullName>
    </submittedName>
</protein>
<feature type="domain" description="AB hydrolase-1" evidence="1">
    <location>
        <begin position="53"/>
        <end position="132"/>
    </location>
</feature>
<keyword evidence="2" id="KW-0645">Protease</keyword>
<proteinExistence type="predicted"/>
<dbReference type="GO" id="GO:0008233">
    <property type="term" value="F:peptidase activity"/>
    <property type="evidence" value="ECO:0007669"/>
    <property type="project" value="UniProtKB-KW"/>
</dbReference>
<name>A0ABP0QGE3_9DINO</name>
<dbReference type="InterPro" id="IPR000073">
    <property type="entry name" value="AB_hydrolase_1"/>
</dbReference>
<reference evidence="2 3" key="1">
    <citation type="submission" date="2024-02" db="EMBL/GenBank/DDBJ databases">
        <authorList>
            <person name="Chen Y."/>
            <person name="Shah S."/>
            <person name="Dougan E. K."/>
            <person name="Thang M."/>
            <person name="Chan C."/>
        </authorList>
    </citation>
    <scope>NUCLEOTIDE SEQUENCE [LARGE SCALE GENOMIC DNA]</scope>
</reference>
<accession>A0ABP0QGE3</accession>
<sequence>MRWQASHHYSLKDFTSCECDLAEYGQQVPSPFPDPDNESETDQWFRFAASGNRNCYDSDFWKVTDPESKSTYNFLDYVGTGHMAHDIHRLRQAFGAEKLSVTGISYGAAVGSAYAAVFPKNTDKLLLNGNVHPGPNVEDYCASAAVASRQVMVKLVKICRNEQLVGGDMSSKCKQPGIGLWISSWRFQMLTQPQQMWAEDLC</sequence>
<comment type="caution">
    <text evidence="2">The sequence shown here is derived from an EMBL/GenBank/DDBJ whole genome shotgun (WGS) entry which is preliminary data.</text>
</comment>
<evidence type="ECO:0000313" key="2">
    <source>
        <dbReference type="EMBL" id="CAK9087314.1"/>
    </source>
</evidence>
<dbReference type="SUPFAM" id="SSF53474">
    <property type="entry name" value="alpha/beta-Hydrolases"/>
    <property type="match status" value="1"/>
</dbReference>
<dbReference type="Proteomes" id="UP001642464">
    <property type="component" value="Unassembled WGS sequence"/>
</dbReference>
<keyword evidence="3" id="KW-1185">Reference proteome</keyword>
<dbReference type="EMBL" id="CAXAMM010039562">
    <property type="protein sequence ID" value="CAK9087314.1"/>
    <property type="molecule type" value="Genomic_DNA"/>
</dbReference>